<protein>
    <submittedName>
        <fullName evidence="1">Uncharacterized protein</fullName>
    </submittedName>
</protein>
<dbReference type="AlphaFoldDB" id="A0A9X8UIL7"/>
<organism evidence="1 2">
    <name type="scientific">Harryflintia acetispora</name>
    <dbReference type="NCBI Taxonomy" id="1849041"/>
    <lineage>
        <taxon>Bacteria</taxon>
        <taxon>Bacillati</taxon>
        <taxon>Bacillota</taxon>
        <taxon>Clostridia</taxon>
        <taxon>Eubacteriales</taxon>
        <taxon>Oscillospiraceae</taxon>
        <taxon>Harryflintia</taxon>
    </lineage>
</organism>
<keyword evidence="2" id="KW-1185">Reference proteome</keyword>
<reference evidence="1 2" key="1">
    <citation type="submission" date="2019-03" db="EMBL/GenBank/DDBJ databases">
        <title>Genomic Encyclopedia of Type Strains, Phase IV (KMG-IV): sequencing the most valuable type-strain genomes for metagenomic binning, comparative biology and taxonomic classification.</title>
        <authorList>
            <person name="Goeker M."/>
        </authorList>
    </citation>
    <scope>NUCLEOTIDE SEQUENCE [LARGE SCALE GENOMIC DNA]</scope>
    <source>
        <strain evidence="1 2">DSM 100433</strain>
    </source>
</reference>
<evidence type="ECO:0000313" key="1">
    <source>
        <dbReference type="EMBL" id="TCL43061.1"/>
    </source>
</evidence>
<proteinExistence type="predicted"/>
<dbReference type="RefSeq" id="WP_132084759.1">
    <property type="nucleotide sequence ID" value="NZ_JADNAH010000021.1"/>
</dbReference>
<dbReference type="Proteomes" id="UP000294682">
    <property type="component" value="Unassembled WGS sequence"/>
</dbReference>
<gene>
    <name evidence="1" type="ORF">EDD78_107165</name>
</gene>
<dbReference type="EMBL" id="SLUK01000007">
    <property type="protein sequence ID" value="TCL43061.1"/>
    <property type="molecule type" value="Genomic_DNA"/>
</dbReference>
<accession>A0A9X8UIL7</accession>
<evidence type="ECO:0000313" key="2">
    <source>
        <dbReference type="Proteomes" id="UP000294682"/>
    </source>
</evidence>
<comment type="caution">
    <text evidence="1">The sequence shown here is derived from an EMBL/GenBank/DDBJ whole genome shotgun (WGS) entry which is preliminary data.</text>
</comment>
<sequence length="166" mass="19729">MRLNEHDYGVVATLQEHLLEEQAASMRQTKLPLELAYLQSRLAARLQSDPSEMTRYMGLLEQEQQLYDPGRAFRYGRLCAWSQLPQKEGFLHYLRYEHLRPQAIYLYEQLQESYERLRHGLGWESGELREFTEMYRELNGTVHREIEAFYKLGYQAGRPATRPAKE</sequence>
<name>A0A9X8UIL7_9FIRM</name>